<comment type="caution">
    <text evidence="1">The sequence shown here is derived from an EMBL/GenBank/DDBJ whole genome shotgun (WGS) entry which is preliminary data.</text>
</comment>
<proteinExistence type="predicted"/>
<dbReference type="Proteomes" id="UP000308705">
    <property type="component" value="Unassembled WGS sequence"/>
</dbReference>
<protein>
    <submittedName>
        <fullName evidence="1">Uncharacterized protein</fullName>
    </submittedName>
</protein>
<dbReference type="AlphaFoldDB" id="A0A4U3M992"/>
<evidence type="ECO:0000313" key="1">
    <source>
        <dbReference type="EMBL" id="TKK84624.1"/>
    </source>
</evidence>
<evidence type="ECO:0000313" key="2">
    <source>
        <dbReference type="Proteomes" id="UP000308705"/>
    </source>
</evidence>
<dbReference type="OrthoDB" id="177652at2"/>
<dbReference type="RefSeq" id="WP_137250208.1">
    <property type="nucleotide sequence ID" value="NZ_SZQA01000033.1"/>
</dbReference>
<reference evidence="1 2" key="1">
    <citation type="submission" date="2019-04" db="EMBL/GenBank/DDBJ databases">
        <title>Herbidospora sp. NEAU-GS14.nov., a novel actinomycete isolated from soil.</title>
        <authorList>
            <person name="Han L."/>
        </authorList>
    </citation>
    <scope>NUCLEOTIDE SEQUENCE [LARGE SCALE GENOMIC DNA]</scope>
    <source>
        <strain evidence="1 2">NEAU-GS14</strain>
    </source>
</reference>
<sequence>MSAPERYFIDFATSEMASWIASMPELADVPAATVAGWRVTMYSAALDVLKELDNEHDGFYDGTSIWVSGDEFTVHALTETVDLLERVLYDLAVRAKSRIFQFGSDYLALHPEDAQAGEKEDDPFDTLLSAELMRIEGIAEAMELVLGFDDKGRPSRAVRVKDLINTSEVTALKERVNARAGRPIFDI</sequence>
<keyword evidence="2" id="KW-1185">Reference proteome</keyword>
<dbReference type="EMBL" id="SZQA01000033">
    <property type="protein sequence ID" value="TKK84624.1"/>
    <property type="molecule type" value="Genomic_DNA"/>
</dbReference>
<organism evidence="1 2">
    <name type="scientific">Herbidospora galbida</name>
    <dbReference type="NCBI Taxonomy" id="2575442"/>
    <lineage>
        <taxon>Bacteria</taxon>
        <taxon>Bacillati</taxon>
        <taxon>Actinomycetota</taxon>
        <taxon>Actinomycetes</taxon>
        <taxon>Streptosporangiales</taxon>
        <taxon>Streptosporangiaceae</taxon>
        <taxon>Herbidospora</taxon>
    </lineage>
</organism>
<gene>
    <name evidence="1" type="ORF">FDA94_28765</name>
</gene>
<name>A0A4U3M992_9ACTN</name>
<accession>A0A4U3M992</accession>